<evidence type="ECO:0000313" key="3">
    <source>
        <dbReference type="Proteomes" id="UP000504638"/>
    </source>
</evidence>
<gene>
    <name evidence="2 4" type="ORF">P152DRAFT_496569</name>
</gene>
<evidence type="ECO:0000256" key="1">
    <source>
        <dbReference type="SAM" id="MobiDB-lite"/>
    </source>
</evidence>
<accession>A0A6G1GCI9</accession>
<dbReference type="Proteomes" id="UP000504638">
    <property type="component" value="Unplaced"/>
</dbReference>
<dbReference type="InterPro" id="IPR029063">
    <property type="entry name" value="SAM-dependent_MTases_sf"/>
</dbReference>
<keyword evidence="3" id="KW-1185">Reference proteome</keyword>
<dbReference type="OrthoDB" id="5382952at2759"/>
<sequence>MITVPHHQHLQPPPLPQLRPPHIQLPSVDQLEDIPRLSVTTPNSPLSITDFLNAYGDRNTQSSFGSPSHGRFSSGTKQSLEVEDRPSVSEDQEETGSMGNLRFGALMTSKWLSFGRVLFSPAHYEVQERSENRVLILDGLGKDWSYYAALTYPNATIYSLGPDPTIASPTSSNPAGQSPTNHRHIHHPYPNAPFPFPRGFFACAVFRFPQAVPDSAYSATLSECKRVLRPGGYLEVFALDLDLLNMGNRARRAVRSLKERMQFAQPGVSLKPVADNLMRCVGRRGFEGLQRCVVGVPISGPITRSMDESGSGEEGDAEGSSGGSKGKAKADEQSVESDASDGGDANITKMVARVGRWWYTQCYESGATSSDKETGQSIWDDRTLLRECERRGTNFRLLICYAQKPMVVKRRTVSV</sequence>
<dbReference type="RefSeq" id="XP_033537436.1">
    <property type="nucleotide sequence ID" value="XM_033682256.1"/>
</dbReference>
<dbReference type="EMBL" id="ML975151">
    <property type="protein sequence ID" value="KAF1815805.1"/>
    <property type="molecule type" value="Genomic_DNA"/>
</dbReference>
<feature type="compositionally biased region" description="Polar residues" evidence="1">
    <location>
        <begin position="59"/>
        <end position="79"/>
    </location>
</feature>
<reference evidence="4" key="3">
    <citation type="submission" date="2025-04" db="UniProtKB">
        <authorList>
            <consortium name="RefSeq"/>
        </authorList>
    </citation>
    <scope>IDENTIFICATION</scope>
    <source>
        <strain evidence="4">CBS 781.70</strain>
    </source>
</reference>
<reference evidence="2 4" key="1">
    <citation type="submission" date="2020-01" db="EMBL/GenBank/DDBJ databases">
        <authorList>
            <consortium name="DOE Joint Genome Institute"/>
            <person name="Haridas S."/>
            <person name="Albert R."/>
            <person name="Binder M."/>
            <person name="Bloem J."/>
            <person name="Labutti K."/>
            <person name="Salamov A."/>
            <person name="Andreopoulos B."/>
            <person name="Baker S.E."/>
            <person name="Barry K."/>
            <person name="Bills G."/>
            <person name="Bluhm B.H."/>
            <person name="Cannon C."/>
            <person name="Castanera R."/>
            <person name="Culley D.E."/>
            <person name="Daum C."/>
            <person name="Ezra D."/>
            <person name="Gonzalez J.B."/>
            <person name="Henrissat B."/>
            <person name="Kuo A."/>
            <person name="Liang C."/>
            <person name="Lipzen A."/>
            <person name="Lutzoni F."/>
            <person name="Magnuson J."/>
            <person name="Mondo S."/>
            <person name="Nolan M."/>
            <person name="Ohm R."/>
            <person name="Pangilinan J."/>
            <person name="Park H.-J."/>
            <person name="Ramirez L."/>
            <person name="Alfaro M."/>
            <person name="Sun H."/>
            <person name="Tritt A."/>
            <person name="Yoshinaga Y."/>
            <person name="Zwiers L.-H."/>
            <person name="Turgeon B.G."/>
            <person name="Goodwin S.B."/>
            <person name="Spatafora J.W."/>
            <person name="Crous P.W."/>
            <person name="Grigoriev I.V."/>
        </authorList>
    </citation>
    <scope>NUCLEOTIDE SEQUENCE</scope>
    <source>
        <strain evidence="2 4">CBS 781.70</strain>
    </source>
</reference>
<reference evidence="4" key="2">
    <citation type="submission" date="2020-04" db="EMBL/GenBank/DDBJ databases">
        <authorList>
            <consortium name="NCBI Genome Project"/>
        </authorList>
    </citation>
    <scope>NUCLEOTIDE SEQUENCE</scope>
    <source>
        <strain evidence="4">CBS 781.70</strain>
    </source>
</reference>
<feature type="region of interest" description="Disordered" evidence="1">
    <location>
        <begin position="303"/>
        <end position="344"/>
    </location>
</feature>
<organism evidence="2">
    <name type="scientific">Eremomyces bilateralis CBS 781.70</name>
    <dbReference type="NCBI Taxonomy" id="1392243"/>
    <lineage>
        <taxon>Eukaryota</taxon>
        <taxon>Fungi</taxon>
        <taxon>Dikarya</taxon>
        <taxon>Ascomycota</taxon>
        <taxon>Pezizomycotina</taxon>
        <taxon>Dothideomycetes</taxon>
        <taxon>Dothideomycetes incertae sedis</taxon>
        <taxon>Eremomycetales</taxon>
        <taxon>Eremomycetaceae</taxon>
        <taxon>Eremomyces</taxon>
    </lineage>
</organism>
<dbReference type="Gene3D" id="3.40.50.150">
    <property type="entry name" value="Vaccinia Virus protein VP39"/>
    <property type="match status" value="1"/>
</dbReference>
<dbReference type="AlphaFoldDB" id="A0A6G1GCI9"/>
<evidence type="ECO:0000313" key="4">
    <source>
        <dbReference type="RefSeq" id="XP_033537436.1"/>
    </source>
</evidence>
<feature type="region of interest" description="Disordered" evidence="1">
    <location>
        <begin position="59"/>
        <end position="96"/>
    </location>
</feature>
<dbReference type="GeneID" id="54422826"/>
<proteinExistence type="predicted"/>
<feature type="region of interest" description="Disordered" evidence="1">
    <location>
        <begin position="1"/>
        <end position="23"/>
    </location>
</feature>
<protein>
    <recommendedName>
        <fullName evidence="5">S-adenosyl-L-methionine-dependent methyltransferase</fullName>
    </recommendedName>
</protein>
<dbReference type="SUPFAM" id="SSF53335">
    <property type="entry name" value="S-adenosyl-L-methionine-dependent methyltransferases"/>
    <property type="match status" value="1"/>
</dbReference>
<evidence type="ECO:0008006" key="5">
    <source>
        <dbReference type="Google" id="ProtNLM"/>
    </source>
</evidence>
<evidence type="ECO:0000313" key="2">
    <source>
        <dbReference type="EMBL" id="KAF1815805.1"/>
    </source>
</evidence>
<name>A0A6G1GCI9_9PEZI</name>